<proteinExistence type="predicted"/>
<evidence type="ECO:0000313" key="2">
    <source>
        <dbReference type="Proteomes" id="UP000789901"/>
    </source>
</evidence>
<accession>A0ABN7W5V9</accession>
<dbReference type="EMBL" id="CAJVQB010031656">
    <property type="protein sequence ID" value="CAG8817214.1"/>
    <property type="molecule type" value="Genomic_DNA"/>
</dbReference>
<comment type="caution">
    <text evidence="1">The sequence shown here is derived from an EMBL/GenBank/DDBJ whole genome shotgun (WGS) entry which is preliminary data.</text>
</comment>
<organism evidence="1 2">
    <name type="scientific">Gigaspora margarita</name>
    <dbReference type="NCBI Taxonomy" id="4874"/>
    <lineage>
        <taxon>Eukaryota</taxon>
        <taxon>Fungi</taxon>
        <taxon>Fungi incertae sedis</taxon>
        <taxon>Mucoromycota</taxon>
        <taxon>Glomeromycotina</taxon>
        <taxon>Glomeromycetes</taxon>
        <taxon>Diversisporales</taxon>
        <taxon>Gigasporaceae</taxon>
        <taxon>Gigaspora</taxon>
    </lineage>
</organism>
<evidence type="ECO:0000313" key="1">
    <source>
        <dbReference type="EMBL" id="CAG8817214.1"/>
    </source>
</evidence>
<keyword evidence="2" id="KW-1185">Reference proteome</keyword>
<dbReference type="Proteomes" id="UP000789901">
    <property type="component" value="Unassembled WGS sequence"/>
</dbReference>
<feature type="non-terminal residue" evidence="1">
    <location>
        <position position="154"/>
    </location>
</feature>
<sequence>MNSEQDLDYDYEAYKDYEDDIYKDYEDYEDYKDYIFYNKLLSPILETNISSPSSTLEINTSTLETNATLTLISETDFILSRKPSPLWLYFKMQATLRMLAVNHNDIQNLIPTTETWSKIERGSRTTKAISEIKEVFDQYTTSDNASSNIVKDAA</sequence>
<gene>
    <name evidence="1" type="ORF">GMARGA_LOCUS26747</name>
</gene>
<reference evidence="1 2" key="1">
    <citation type="submission" date="2021-06" db="EMBL/GenBank/DDBJ databases">
        <authorList>
            <person name="Kallberg Y."/>
            <person name="Tangrot J."/>
            <person name="Rosling A."/>
        </authorList>
    </citation>
    <scope>NUCLEOTIDE SEQUENCE [LARGE SCALE GENOMIC DNA]</scope>
    <source>
        <strain evidence="1 2">120-4 pot B 10/14</strain>
    </source>
</reference>
<protein>
    <submittedName>
        <fullName evidence="1">23959_t:CDS:1</fullName>
    </submittedName>
</protein>
<name>A0ABN7W5V9_GIGMA</name>